<feature type="compositionally biased region" description="Basic and acidic residues" evidence="1">
    <location>
        <begin position="27"/>
        <end position="37"/>
    </location>
</feature>
<feature type="region of interest" description="Disordered" evidence="1">
    <location>
        <begin position="1"/>
        <end position="78"/>
    </location>
</feature>
<evidence type="ECO:0000256" key="1">
    <source>
        <dbReference type="SAM" id="MobiDB-lite"/>
    </source>
</evidence>
<sequence>MPTGSTGGPPRPCRADLQSNAQTSSVRDARAHWCARREARHPRSPSRTAAATRRCAASGSHRTLQRRTRTDHHRECRGSLSCAERSGDRLSLAWRAARAFAVCTLGPAVAGAPYPPRWQSLHRRAAEIWCSAVLVGRSLVFWGKPSPLPFDAVPRTAAVVLRSTRTYPHAGVARLLPSRQHYRLQCRCRRVTFSIARQISSHALHRTSSNTWCAFADCTRGRSAGLHTMTLPQKQDGATRPTSSRP</sequence>
<reference evidence="2" key="1">
    <citation type="submission" date="2019-11" db="EMBL/GenBank/DDBJ databases">
        <title>Leishmania tarentolae CDS.</title>
        <authorList>
            <person name="Goto Y."/>
            <person name="Yamagishi J."/>
        </authorList>
    </citation>
    <scope>NUCLEOTIDE SEQUENCE [LARGE SCALE GENOMIC DNA]</scope>
    <source>
        <strain evidence="2">Parrot Tar II</strain>
    </source>
</reference>
<comment type="caution">
    <text evidence="2">The sequence shown here is derived from an EMBL/GenBank/DDBJ whole genome shotgun (WGS) entry which is preliminary data.</text>
</comment>
<name>A0A640K9I5_LEITA</name>
<evidence type="ECO:0000313" key="3">
    <source>
        <dbReference type="Proteomes" id="UP000419144"/>
    </source>
</evidence>
<keyword evidence="3" id="KW-1185">Reference proteome</keyword>
<feature type="region of interest" description="Disordered" evidence="1">
    <location>
        <begin position="227"/>
        <end position="246"/>
    </location>
</feature>
<evidence type="ECO:0000313" key="2">
    <source>
        <dbReference type="EMBL" id="GET86290.1"/>
    </source>
</evidence>
<dbReference type="EMBL" id="BLBS01000010">
    <property type="protein sequence ID" value="GET86290.1"/>
    <property type="molecule type" value="Genomic_DNA"/>
</dbReference>
<proteinExistence type="predicted"/>
<accession>A0A640K9I5</accession>
<protein>
    <submittedName>
        <fullName evidence="2">Uncharacterized protein</fullName>
    </submittedName>
</protein>
<feature type="compositionally biased region" description="Polar residues" evidence="1">
    <location>
        <begin position="17"/>
        <end position="26"/>
    </location>
</feature>
<organism evidence="2 3">
    <name type="scientific">Leishmania tarentolae</name>
    <name type="common">Sauroleishmania tarentolae</name>
    <dbReference type="NCBI Taxonomy" id="5689"/>
    <lineage>
        <taxon>Eukaryota</taxon>
        <taxon>Discoba</taxon>
        <taxon>Euglenozoa</taxon>
        <taxon>Kinetoplastea</taxon>
        <taxon>Metakinetoplastina</taxon>
        <taxon>Trypanosomatida</taxon>
        <taxon>Trypanosomatidae</taxon>
        <taxon>Leishmaniinae</taxon>
        <taxon>Leishmania</taxon>
        <taxon>lizard Leishmania</taxon>
    </lineage>
</organism>
<gene>
    <name evidence="2" type="ORF">LtaPh_0903951</name>
</gene>
<dbReference type="VEuPathDB" id="TriTrypDB:LtaPh_0903951"/>
<feature type="compositionally biased region" description="Low complexity" evidence="1">
    <location>
        <begin position="45"/>
        <end position="60"/>
    </location>
</feature>
<dbReference type="AlphaFoldDB" id="A0A640K9I5"/>
<dbReference type="Proteomes" id="UP000419144">
    <property type="component" value="Unassembled WGS sequence"/>
</dbReference>